<dbReference type="RefSeq" id="WP_145665559.1">
    <property type="nucleotide sequence ID" value="NZ_VIWO01000002.1"/>
</dbReference>
<dbReference type="PROSITE" id="PS01031">
    <property type="entry name" value="SHSP"/>
    <property type="match status" value="1"/>
</dbReference>
<organism evidence="4 5">
    <name type="scientific">Chitinophaga polysaccharea</name>
    <dbReference type="NCBI Taxonomy" id="1293035"/>
    <lineage>
        <taxon>Bacteria</taxon>
        <taxon>Pseudomonadati</taxon>
        <taxon>Bacteroidota</taxon>
        <taxon>Chitinophagia</taxon>
        <taxon>Chitinophagales</taxon>
        <taxon>Chitinophagaceae</taxon>
        <taxon>Chitinophaga</taxon>
    </lineage>
</organism>
<dbReference type="InterPro" id="IPR002068">
    <property type="entry name" value="A-crystallin/Hsp20_dom"/>
</dbReference>
<keyword evidence="5" id="KW-1185">Reference proteome</keyword>
<dbReference type="CDD" id="cd06464">
    <property type="entry name" value="ACD_sHsps-like"/>
    <property type="match status" value="1"/>
</dbReference>
<dbReference type="AlphaFoldDB" id="A0A561PW23"/>
<gene>
    <name evidence="4" type="ORF">FHW36_10250</name>
</gene>
<evidence type="ECO:0000256" key="1">
    <source>
        <dbReference type="PROSITE-ProRule" id="PRU00285"/>
    </source>
</evidence>
<proteinExistence type="inferred from homology"/>
<dbReference type="InterPro" id="IPR031107">
    <property type="entry name" value="Small_HSP"/>
</dbReference>
<dbReference type="InterPro" id="IPR008978">
    <property type="entry name" value="HSP20-like_chaperone"/>
</dbReference>
<accession>A0A561PW23</accession>
<dbReference type="EMBL" id="VIWO01000002">
    <property type="protein sequence ID" value="TWF42295.1"/>
    <property type="molecule type" value="Genomic_DNA"/>
</dbReference>
<dbReference type="Proteomes" id="UP000320811">
    <property type="component" value="Unassembled WGS sequence"/>
</dbReference>
<comment type="similarity">
    <text evidence="1 2">Belongs to the small heat shock protein (HSP20) family.</text>
</comment>
<comment type="caution">
    <text evidence="4">The sequence shown here is derived from an EMBL/GenBank/DDBJ whole genome shotgun (WGS) entry which is preliminary data.</text>
</comment>
<dbReference type="Gene3D" id="2.60.40.790">
    <property type="match status" value="1"/>
</dbReference>
<protein>
    <submittedName>
        <fullName evidence="4">HSP20 family protein</fullName>
    </submittedName>
</protein>
<name>A0A561PW23_9BACT</name>
<dbReference type="SUPFAM" id="SSF49764">
    <property type="entry name" value="HSP20-like chaperones"/>
    <property type="match status" value="1"/>
</dbReference>
<evidence type="ECO:0000256" key="2">
    <source>
        <dbReference type="RuleBase" id="RU003616"/>
    </source>
</evidence>
<feature type="domain" description="SHSP" evidence="3">
    <location>
        <begin position="36"/>
        <end position="150"/>
    </location>
</feature>
<sequence>MATLSVSKPASLQTSFFDDFVKPWRDWVGSFYDGSSFNALTVPAVNVTEDKDSYKLSLAVPGMKKEDFKIQLEGSMLTISAEKEEKKEEKNEKYRRQEYNYSSFSRSFNVPENISKDKIDAHYEEGILKLKLPKNEESKKNGKSIAIAVK</sequence>
<dbReference type="OrthoDB" id="9814487at2"/>
<dbReference type="Pfam" id="PF00011">
    <property type="entry name" value="HSP20"/>
    <property type="match status" value="1"/>
</dbReference>
<reference evidence="4 5" key="1">
    <citation type="submission" date="2019-06" db="EMBL/GenBank/DDBJ databases">
        <title>Sorghum-associated microbial communities from plants grown in Nebraska, USA.</title>
        <authorList>
            <person name="Schachtman D."/>
        </authorList>
    </citation>
    <scope>NUCLEOTIDE SEQUENCE [LARGE SCALE GENOMIC DNA]</scope>
    <source>
        <strain evidence="4 5">1209</strain>
    </source>
</reference>
<evidence type="ECO:0000313" key="5">
    <source>
        <dbReference type="Proteomes" id="UP000320811"/>
    </source>
</evidence>
<evidence type="ECO:0000259" key="3">
    <source>
        <dbReference type="PROSITE" id="PS01031"/>
    </source>
</evidence>
<dbReference type="PANTHER" id="PTHR11527">
    <property type="entry name" value="HEAT-SHOCK PROTEIN 20 FAMILY MEMBER"/>
    <property type="match status" value="1"/>
</dbReference>
<evidence type="ECO:0000313" key="4">
    <source>
        <dbReference type="EMBL" id="TWF42295.1"/>
    </source>
</evidence>